<keyword evidence="3" id="KW-1185">Reference proteome</keyword>
<feature type="compositionally biased region" description="Basic and acidic residues" evidence="1">
    <location>
        <begin position="62"/>
        <end position="81"/>
    </location>
</feature>
<dbReference type="EMBL" id="JOJR01000001">
    <property type="protein sequence ID" value="RCN53747.1"/>
    <property type="molecule type" value="Genomic_DNA"/>
</dbReference>
<evidence type="ECO:0000313" key="2">
    <source>
        <dbReference type="EMBL" id="RCN53747.1"/>
    </source>
</evidence>
<dbReference type="OrthoDB" id="5819960at2759"/>
<proteinExistence type="predicted"/>
<dbReference type="STRING" id="29170.A0A368HEG3"/>
<sequence>MSASFPVPAPGPFNAQSPAFPQGGFAFPAEAYQQGFNTNPYPTANGAHPSNPMFDAKQMNGCHDHKASESDETIRLEFRMN</sequence>
<protein>
    <submittedName>
        <fullName evidence="2">Uncharacterized protein</fullName>
    </submittedName>
</protein>
<organism evidence="2 3">
    <name type="scientific">Ancylostoma caninum</name>
    <name type="common">Dog hookworm</name>
    <dbReference type="NCBI Taxonomy" id="29170"/>
    <lineage>
        <taxon>Eukaryota</taxon>
        <taxon>Metazoa</taxon>
        <taxon>Ecdysozoa</taxon>
        <taxon>Nematoda</taxon>
        <taxon>Chromadorea</taxon>
        <taxon>Rhabditida</taxon>
        <taxon>Rhabditina</taxon>
        <taxon>Rhabditomorpha</taxon>
        <taxon>Strongyloidea</taxon>
        <taxon>Ancylostomatidae</taxon>
        <taxon>Ancylostomatinae</taxon>
        <taxon>Ancylostoma</taxon>
    </lineage>
</organism>
<gene>
    <name evidence="2" type="ORF">ANCCAN_00241</name>
</gene>
<evidence type="ECO:0000256" key="1">
    <source>
        <dbReference type="SAM" id="MobiDB-lite"/>
    </source>
</evidence>
<evidence type="ECO:0000313" key="3">
    <source>
        <dbReference type="Proteomes" id="UP000252519"/>
    </source>
</evidence>
<feature type="region of interest" description="Disordered" evidence="1">
    <location>
        <begin position="61"/>
        <end position="81"/>
    </location>
</feature>
<reference evidence="2 3" key="1">
    <citation type="submission" date="2014-10" db="EMBL/GenBank/DDBJ databases">
        <title>Draft genome of the hookworm Ancylostoma caninum.</title>
        <authorList>
            <person name="Mitreva M."/>
        </authorList>
    </citation>
    <scope>NUCLEOTIDE SEQUENCE [LARGE SCALE GENOMIC DNA]</scope>
    <source>
        <strain evidence="2 3">Baltimore</strain>
    </source>
</reference>
<dbReference type="AlphaFoldDB" id="A0A368HEG3"/>
<accession>A0A368HEG3</accession>
<feature type="region of interest" description="Disordered" evidence="1">
    <location>
        <begin position="1"/>
        <end position="20"/>
    </location>
</feature>
<dbReference type="Proteomes" id="UP000252519">
    <property type="component" value="Unassembled WGS sequence"/>
</dbReference>
<name>A0A368HEG3_ANCCA</name>
<comment type="caution">
    <text evidence="2">The sequence shown here is derived from an EMBL/GenBank/DDBJ whole genome shotgun (WGS) entry which is preliminary data.</text>
</comment>